<dbReference type="Proteomes" id="UP000235145">
    <property type="component" value="Unassembled WGS sequence"/>
</dbReference>
<evidence type="ECO:0000313" key="1">
    <source>
        <dbReference type="EMBL" id="KAJ0186059.1"/>
    </source>
</evidence>
<organism evidence="1 2">
    <name type="scientific">Lactuca sativa</name>
    <name type="common">Garden lettuce</name>
    <dbReference type="NCBI Taxonomy" id="4236"/>
    <lineage>
        <taxon>Eukaryota</taxon>
        <taxon>Viridiplantae</taxon>
        <taxon>Streptophyta</taxon>
        <taxon>Embryophyta</taxon>
        <taxon>Tracheophyta</taxon>
        <taxon>Spermatophyta</taxon>
        <taxon>Magnoliopsida</taxon>
        <taxon>eudicotyledons</taxon>
        <taxon>Gunneridae</taxon>
        <taxon>Pentapetalae</taxon>
        <taxon>asterids</taxon>
        <taxon>campanulids</taxon>
        <taxon>Asterales</taxon>
        <taxon>Asteraceae</taxon>
        <taxon>Cichorioideae</taxon>
        <taxon>Cichorieae</taxon>
        <taxon>Lactucinae</taxon>
        <taxon>Lactuca</taxon>
    </lineage>
</organism>
<reference evidence="1 2" key="1">
    <citation type="journal article" date="2017" name="Nat. Commun.">
        <title>Genome assembly with in vitro proximity ligation data and whole-genome triplication in lettuce.</title>
        <authorList>
            <person name="Reyes-Chin-Wo S."/>
            <person name="Wang Z."/>
            <person name="Yang X."/>
            <person name="Kozik A."/>
            <person name="Arikit S."/>
            <person name="Song C."/>
            <person name="Xia L."/>
            <person name="Froenicke L."/>
            <person name="Lavelle D.O."/>
            <person name="Truco M.J."/>
            <person name="Xia R."/>
            <person name="Zhu S."/>
            <person name="Xu C."/>
            <person name="Xu H."/>
            <person name="Xu X."/>
            <person name="Cox K."/>
            <person name="Korf I."/>
            <person name="Meyers B.C."/>
            <person name="Michelmore R.W."/>
        </authorList>
    </citation>
    <scope>NUCLEOTIDE SEQUENCE [LARGE SCALE GENOMIC DNA]</scope>
    <source>
        <strain evidence="2">cv. Salinas</strain>
        <tissue evidence="1">Seedlings</tissue>
    </source>
</reference>
<dbReference type="AlphaFoldDB" id="A0A9R1UFA2"/>
<proteinExistence type="predicted"/>
<protein>
    <submittedName>
        <fullName evidence="1">Uncharacterized protein</fullName>
    </submittedName>
</protein>
<accession>A0A9R1UFA2</accession>
<keyword evidence="2" id="KW-1185">Reference proteome</keyword>
<dbReference type="EMBL" id="NBSK02000009">
    <property type="protein sequence ID" value="KAJ0186059.1"/>
    <property type="molecule type" value="Genomic_DNA"/>
</dbReference>
<sequence length="108" mass="13186">MLVPHHQHMHHPYLHQPTSHPYLHHLPNHLYLHLSNHLHLHLLYHLYLDPQQIVVNRLRKMLAFNIKGIYLDLQDWMGVYILECERRSYFLRAHVLPLSMNPWVKELI</sequence>
<evidence type="ECO:0000313" key="2">
    <source>
        <dbReference type="Proteomes" id="UP000235145"/>
    </source>
</evidence>
<gene>
    <name evidence="1" type="ORF">LSAT_V11C900493980</name>
</gene>
<comment type="caution">
    <text evidence="1">The sequence shown here is derived from an EMBL/GenBank/DDBJ whole genome shotgun (WGS) entry which is preliminary data.</text>
</comment>
<name>A0A9R1UFA2_LACSA</name>